<accession>A0A0K9NSE4</accession>
<dbReference type="Gene3D" id="2.60.40.10">
    <property type="entry name" value="Immunoglobulins"/>
    <property type="match status" value="1"/>
</dbReference>
<sequence length="559" mass="62625">MVIIIFLFIVVSINIDPIQSEMPNPNNITGTWKLLQSSIGISAMHVQLLHTNQLVIFDRTDFGISNLSLATGTPCRNDPNDTAIKIDCSAHSLLYNIESNTLRPLDVQTDTWCSSGAVLPNGTMFQSGGFNDGEKVVRFYSPETKDSDWVEVPTYLKVRRWYATNQILPDGDVIIIGGRKAFSYEFFPTRIGNDGGLYEFAFLRDTNDVKDENNLYPFVHLLPDGKLYIFANTKGIIFDHNRNVVVRKLPSLPGEDPRNYPSTGSSVLLPLKLHKDGPRPSNPDKLPAEVLMCGGAPANSHQKARNGTFLKAVQTCGRLVVTDPNAKWEMETMPAPRVMSDMVILPTGDIIIINGAMAGTAGWELGREPMRTPVLYRPNSQPEQRFQELTSTEIPRMYHSTAVLDTYGRIIVGGSNPHVYYNFTQVLYPTELSLEAFYPPYMDWRFDNHRPYISLMGPGNVLTYGQHLWIQFEVIEYKTNEEPQVAIIAPSFTTHSQGMNQRMVLLAVDNVSFVGPSTYQIDTNVPKTPRIAPPGYYMLFVVHDGVPGMGTWIQIQKPS</sequence>
<evidence type="ECO:0000259" key="3">
    <source>
        <dbReference type="Pfam" id="PF07250"/>
    </source>
</evidence>
<protein>
    <submittedName>
        <fullName evidence="5">Galactose oxidase</fullName>
    </submittedName>
</protein>
<feature type="signal peptide" evidence="2">
    <location>
        <begin position="1"/>
        <end position="20"/>
    </location>
</feature>
<feature type="domain" description="Glyoxal oxidase N-terminal" evidence="3">
    <location>
        <begin position="44"/>
        <end position="441"/>
    </location>
</feature>
<reference evidence="6" key="1">
    <citation type="journal article" date="2016" name="Nature">
        <title>The genome of the seagrass Zostera marina reveals angiosperm adaptation to the sea.</title>
        <authorList>
            <person name="Olsen J.L."/>
            <person name="Rouze P."/>
            <person name="Verhelst B."/>
            <person name="Lin Y.-C."/>
            <person name="Bayer T."/>
            <person name="Collen J."/>
            <person name="Dattolo E."/>
            <person name="De Paoli E."/>
            <person name="Dittami S."/>
            <person name="Maumus F."/>
            <person name="Michel G."/>
            <person name="Kersting A."/>
            <person name="Lauritano C."/>
            <person name="Lohaus R."/>
            <person name="Toepel M."/>
            <person name="Tonon T."/>
            <person name="Vanneste K."/>
            <person name="Amirebrahimi M."/>
            <person name="Brakel J."/>
            <person name="Bostroem C."/>
            <person name="Chovatia M."/>
            <person name="Grimwood J."/>
            <person name="Jenkins J.W."/>
            <person name="Jueterbock A."/>
            <person name="Mraz A."/>
            <person name="Stam W.T."/>
            <person name="Tice H."/>
            <person name="Bornberg-Bauer E."/>
            <person name="Green P.J."/>
            <person name="Pearson G.A."/>
            <person name="Procaccini G."/>
            <person name="Duarte C.M."/>
            <person name="Schmutz J."/>
            <person name="Reusch T.B.H."/>
            <person name="Van de Peer Y."/>
        </authorList>
    </citation>
    <scope>NUCLEOTIDE SEQUENCE [LARGE SCALE GENOMIC DNA]</scope>
    <source>
        <strain evidence="6">cv. Finnish</strain>
    </source>
</reference>
<keyword evidence="1 2" id="KW-0732">Signal</keyword>
<dbReference type="InterPro" id="IPR013783">
    <property type="entry name" value="Ig-like_fold"/>
</dbReference>
<dbReference type="AlphaFoldDB" id="A0A0K9NSE4"/>
<feature type="chain" id="PRO_5005527017" evidence="2">
    <location>
        <begin position="21"/>
        <end position="559"/>
    </location>
</feature>
<dbReference type="InterPro" id="IPR015202">
    <property type="entry name" value="GO-like_E_set"/>
</dbReference>
<evidence type="ECO:0000313" key="5">
    <source>
        <dbReference type="EMBL" id="KMZ59681.1"/>
    </source>
</evidence>
<dbReference type="STRING" id="29655.A0A0K9NSE4"/>
<dbReference type="OMA" id="REDCSAH"/>
<dbReference type="InterPro" id="IPR009880">
    <property type="entry name" value="Glyoxal_oxidase_N"/>
</dbReference>
<evidence type="ECO:0000259" key="4">
    <source>
        <dbReference type="Pfam" id="PF09118"/>
    </source>
</evidence>
<proteinExistence type="predicted"/>
<dbReference type="Gene3D" id="2.130.10.80">
    <property type="entry name" value="Galactose oxidase/kelch, beta-propeller"/>
    <property type="match status" value="1"/>
</dbReference>
<evidence type="ECO:0000256" key="2">
    <source>
        <dbReference type="SAM" id="SignalP"/>
    </source>
</evidence>
<gene>
    <name evidence="5" type="ORF">ZOSMA_65G00110</name>
</gene>
<evidence type="ECO:0000313" key="6">
    <source>
        <dbReference type="Proteomes" id="UP000036987"/>
    </source>
</evidence>
<dbReference type="EMBL" id="LFYR01001739">
    <property type="protein sequence ID" value="KMZ59681.1"/>
    <property type="molecule type" value="Genomic_DNA"/>
</dbReference>
<dbReference type="InterPro" id="IPR037293">
    <property type="entry name" value="Gal_Oxidase_central_sf"/>
</dbReference>
<feature type="domain" description="Galactose oxidase-like Early set" evidence="4">
    <location>
        <begin position="450"/>
        <end position="555"/>
    </location>
</feature>
<organism evidence="5 6">
    <name type="scientific">Zostera marina</name>
    <name type="common">Eelgrass</name>
    <dbReference type="NCBI Taxonomy" id="29655"/>
    <lineage>
        <taxon>Eukaryota</taxon>
        <taxon>Viridiplantae</taxon>
        <taxon>Streptophyta</taxon>
        <taxon>Embryophyta</taxon>
        <taxon>Tracheophyta</taxon>
        <taxon>Spermatophyta</taxon>
        <taxon>Magnoliopsida</taxon>
        <taxon>Liliopsida</taxon>
        <taxon>Zosteraceae</taxon>
        <taxon>Zostera</taxon>
    </lineage>
</organism>
<dbReference type="OrthoDB" id="2019572at2759"/>
<dbReference type="Pfam" id="PF07250">
    <property type="entry name" value="Glyoxal_oxid_N"/>
    <property type="match status" value="1"/>
</dbReference>
<dbReference type="InterPro" id="IPR011043">
    <property type="entry name" value="Gal_Oxase/kelch_b-propeller"/>
</dbReference>
<name>A0A0K9NSE4_ZOSMR</name>
<dbReference type="InterPro" id="IPR014756">
    <property type="entry name" value="Ig_E-set"/>
</dbReference>
<dbReference type="Proteomes" id="UP000036987">
    <property type="component" value="Unassembled WGS sequence"/>
</dbReference>
<dbReference type="PANTHER" id="PTHR32208">
    <property type="entry name" value="SECRETED PROTEIN-RELATED"/>
    <property type="match status" value="1"/>
</dbReference>
<dbReference type="Pfam" id="PF09118">
    <property type="entry name" value="GO-like_E_set"/>
    <property type="match status" value="1"/>
</dbReference>
<dbReference type="PANTHER" id="PTHR32208:SF71">
    <property type="entry name" value="GLYOXAL OXIDASE-RELATED PROTEIN"/>
    <property type="match status" value="1"/>
</dbReference>
<evidence type="ECO:0000256" key="1">
    <source>
        <dbReference type="ARBA" id="ARBA00022729"/>
    </source>
</evidence>
<comment type="caution">
    <text evidence="5">The sequence shown here is derived from an EMBL/GenBank/DDBJ whole genome shotgun (WGS) entry which is preliminary data.</text>
</comment>
<keyword evidence="6" id="KW-1185">Reference proteome</keyword>
<dbReference type="CDD" id="cd02851">
    <property type="entry name" value="E_set_GO_C"/>
    <property type="match status" value="1"/>
</dbReference>
<dbReference type="SUPFAM" id="SSF81296">
    <property type="entry name" value="E set domains"/>
    <property type="match status" value="1"/>
</dbReference>
<dbReference type="SUPFAM" id="SSF50965">
    <property type="entry name" value="Galactose oxidase, central domain"/>
    <property type="match status" value="1"/>
</dbReference>